<dbReference type="InterPro" id="IPR056637">
    <property type="entry name" value="DUF7735"/>
</dbReference>
<gene>
    <name evidence="4" type="ORF">TARUN_3904</name>
</gene>
<protein>
    <recommendedName>
        <fullName evidence="3">DUF7735 domain-containing protein</fullName>
    </recommendedName>
</protein>
<name>A0A395NR24_TRIAR</name>
<evidence type="ECO:0000259" key="3">
    <source>
        <dbReference type="Pfam" id="PF24870"/>
    </source>
</evidence>
<reference evidence="4 5" key="1">
    <citation type="journal article" date="2018" name="PLoS Pathog.">
        <title>Evolution of structural diversity of trichothecenes, a family of toxins produced by plant pathogenic and entomopathogenic fungi.</title>
        <authorList>
            <person name="Proctor R.H."/>
            <person name="McCormick S.P."/>
            <person name="Kim H.S."/>
            <person name="Cardoza R.E."/>
            <person name="Stanley A.M."/>
            <person name="Lindo L."/>
            <person name="Kelly A."/>
            <person name="Brown D.W."/>
            <person name="Lee T."/>
            <person name="Vaughan M.M."/>
            <person name="Alexander N.J."/>
            <person name="Busman M."/>
            <person name="Gutierrez S."/>
        </authorList>
    </citation>
    <scope>NUCLEOTIDE SEQUENCE [LARGE SCALE GENOMIC DNA]</scope>
    <source>
        <strain evidence="4 5">IBT 40837</strain>
    </source>
</reference>
<feature type="region of interest" description="Disordered" evidence="1">
    <location>
        <begin position="132"/>
        <end position="163"/>
    </location>
</feature>
<dbReference type="Pfam" id="PF24870">
    <property type="entry name" value="DUF7735"/>
    <property type="match status" value="1"/>
</dbReference>
<feature type="chain" id="PRO_5017345568" description="DUF7735 domain-containing protein" evidence="2">
    <location>
        <begin position="18"/>
        <end position="186"/>
    </location>
</feature>
<organism evidence="4 5">
    <name type="scientific">Trichoderma arundinaceum</name>
    <dbReference type="NCBI Taxonomy" id="490622"/>
    <lineage>
        <taxon>Eukaryota</taxon>
        <taxon>Fungi</taxon>
        <taxon>Dikarya</taxon>
        <taxon>Ascomycota</taxon>
        <taxon>Pezizomycotina</taxon>
        <taxon>Sordariomycetes</taxon>
        <taxon>Hypocreomycetidae</taxon>
        <taxon>Hypocreales</taxon>
        <taxon>Hypocreaceae</taxon>
        <taxon>Trichoderma</taxon>
    </lineage>
</organism>
<dbReference type="Proteomes" id="UP000266272">
    <property type="component" value="Unassembled WGS sequence"/>
</dbReference>
<evidence type="ECO:0000313" key="4">
    <source>
        <dbReference type="EMBL" id="RFU78381.1"/>
    </source>
</evidence>
<dbReference type="STRING" id="490622.A0A395NR24"/>
<dbReference type="EMBL" id="PXOA01000215">
    <property type="protein sequence ID" value="RFU78381.1"/>
    <property type="molecule type" value="Genomic_DNA"/>
</dbReference>
<feature type="compositionally biased region" description="Polar residues" evidence="1">
    <location>
        <begin position="148"/>
        <end position="163"/>
    </location>
</feature>
<dbReference type="OrthoDB" id="3561078at2759"/>
<accession>A0A395NR24</accession>
<keyword evidence="5" id="KW-1185">Reference proteome</keyword>
<feature type="domain" description="DUF7735" evidence="3">
    <location>
        <begin position="75"/>
        <end position="120"/>
    </location>
</feature>
<evidence type="ECO:0000256" key="2">
    <source>
        <dbReference type="SAM" id="SignalP"/>
    </source>
</evidence>
<feature type="signal peptide" evidence="2">
    <location>
        <begin position="1"/>
        <end position="17"/>
    </location>
</feature>
<comment type="caution">
    <text evidence="4">The sequence shown here is derived from an EMBL/GenBank/DDBJ whole genome shotgun (WGS) entry which is preliminary data.</text>
</comment>
<dbReference type="AlphaFoldDB" id="A0A395NR24"/>
<evidence type="ECO:0000313" key="5">
    <source>
        <dbReference type="Proteomes" id="UP000266272"/>
    </source>
</evidence>
<sequence>MRSNTAVLLAFAASASAAVNYMAIPHVRRELNLPRATSASDSGSGDTAQCASAAISIVQSMPTPPPQLVSDLANNPQTDPCSFNFPQSLKSDYSSYQSEVLSWFSGHKDELTSLASVCTDIRSYTDVVNTCSTDSSGTKTRAGDGSDSDSPAKTAGSQSKSTNAAAAQETGMAFAALAVAGIAAIL</sequence>
<proteinExistence type="predicted"/>
<keyword evidence="2" id="KW-0732">Signal</keyword>
<evidence type="ECO:0000256" key="1">
    <source>
        <dbReference type="SAM" id="MobiDB-lite"/>
    </source>
</evidence>